<organism evidence="7">
    <name type="scientific">hydrothermal vent metagenome</name>
    <dbReference type="NCBI Taxonomy" id="652676"/>
    <lineage>
        <taxon>unclassified sequences</taxon>
        <taxon>metagenomes</taxon>
        <taxon>ecological metagenomes</taxon>
    </lineage>
</organism>
<dbReference type="GO" id="GO:0046872">
    <property type="term" value="F:metal ion binding"/>
    <property type="evidence" value="ECO:0007669"/>
    <property type="project" value="UniProtKB-KW"/>
</dbReference>
<dbReference type="Gene3D" id="3.10.450.490">
    <property type="match status" value="1"/>
</dbReference>
<evidence type="ECO:0000256" key="5">
    <source>
        <dbReference type="ARBA" id="ARBA00023049"/>
    </source>
</evidence>
<protein>
    <recommendedName>
        <fullName evidence="6">FTP domain-containing protein</fullName>
    </recommendedName>
</protein>
<keyword evidence="2" id="KW-0479">Metal-binding</keyword>
<evidence type="ECO:0000313" key="7">
    <source>
        <dbReference type="EMBL" id="SFV87832.1"/>
    </source>
</evidence>
<keyword evidence="4" id="KW-0862">Zinc</keyword>
<dbReference type="GO" id="GO:0006508">
    <property type="term" value="P:proteolysis"/>
    <property type="evidence" value="ECO:0007669"/>
    <property type="project" value="UniProtKB-KW"/>
</dbReference>
<sequence>MIIMRVLILCFYWVGASYAWAGFFNINTNTNMPMYANSVNGGQTTVLDQVYSSVLKHRVSLGIDDNGSLLFQGVNTDNFGNQHFRFNVIYHGIEVENMQIIAHSNQGNVSNISGYQQPLSNEFKNKINAHLNHGKTQLNAAEVLAFINQNQHKVLSNKPIIIKTQPYVIWRVQLLINGIETVYDINDSRPLSVLSTTKDIQF</sequence>
<keyword evidence="3" id="KW-0378">Hydrolase</keyword>
<evidence type="ECO:0000256" key="3">
    <source>
        <dbReference type="ARBA" id="ARBA00022801"/>
    </source>
</evidence>
<dbReference type="EMBL" id="FPHZ01000092">
    <property type="protein sequence ID" value="SFV87832.1"/>
    <property type="molecule type" value="Genomic_DNA"/>
</dbReference>
<evidence type="ECO:0000256" key="2">
    <source>
        <dbReference type="ARBA" id="ARBA00022723"/>
    </source>
</evidence>
<dbReference type="InterPro" id="IPR011096">
    <property type="entry name" value="FTP_domain"/>
</dbReference>
<keyword evidence="5" id="KW-0482">Metalloprotease</keyword>
<keyword evidence="1" id="KW-0645">Protease</keyword>
<feature type="domain" description="FTP" evidence="6">
    <location>
        <begin position="74"/>
        <end position="114"/>
    </location>
</feature>
<evidence type="ECO:0000256" key="1">
    <source>
        <dbReference type="ARBA" id="ARBA00022670"/>
    </source>
</evidence>
<accession>A0A1W1E1J1</accession>
<name>A0A1W1E1J1_9ZZZZ</name>
<proteinExistence type="predicted"/>
<dbReference type="GO" id="GO:0008237">
    <property type="term" value="F:metallopeptidase activity"/>
    <property type="evidence" value="ECO:0007669"/>
    <property type="project" value="UniProtKB-KW"/>
</dbReference>
<gene>
    <name evidence="7" type="ORF">MNB_SUP05-SYMBIONT-5-381</name>
</gene>
<evidence type="ECO:0000259" key="6">
    <source>
        <dbReference type="Pfam" id="PF07504"/>
    </source>
</evidence>
<dbReference type="Pfam" id="PF07504">
    <property type="entry name" value="FTP"/>
    <property type="match status" value="1"/>
</dbReference>
<dbReference type="AlphaFoldDB" id="A0A1W1E1J1"/>
<evidence type="ECO:0000256" key="4">
    <source>
        <dbReference type="ARBA" id="ARBA00022833"/>
    </source>
</evidence>
<reference evidence="7" key="1">
    <citation type="submission" date="2016-10" db="EMBL/GenBank/DDBJ databases">
        <authorList>
            <person name="de Groot N.N."/>
        </authorList>
    </citation>
    <scope>NUCLEOTIDE SEQUENCE</scope>
</reference>